<feature type="region of interest" description="Disordered" evidence="1">
    <location>
        <begin position="56"/>
        <end position="88"/>
    </location>
</feature>
<dbReference type="Pfam" id="PF13385">
    <property type="entry name" value="Laminin_G_3"/>
    <property type="match status" value="1"/>
</dbReference>
<comment type="caution">
    <text evidence="3">The sequence shown here is derived from an EMBL/GenBank/DDBJ whole genome shotgun (WGS) entry which is preliminary data.</text>
</comment>
<keyword evidence="3" id="KW-0430">Lectin</keyword>
<evidence type="ECO:0000313" key="3">
    <source>
        <dbReference type="EMBL" id="PRX19949.1"/>
    </source>
</evidence>
<organism evidence="3 4">
    <name type="scientific">Actinoplanes italicus</name>
    <dbReference type="NCBI Taxonomy" id="113567"/>
    <lineage>
        <taxon>Bacteria</taxon>
        <taxon>Bacillati</taxon>
        <taxon>Actinomycetota</taxon>
        <taxon>Actinomycetes</taxon>
        <taxon>Micromonosporales</taxon>
        <taxon>Micromonosporaceae</taxon>
        <taxon>Actinoplanes</taxon>
    </lineage>
</organism>
<dbReference type="SUPFAM" id="SSF49899">
    <property type="entry name" value="Concanavalin A-like lectins/glucanases"/>
    <property type="match status" value="1"/>
</dbReference>
<accession>A0A2T0KAS0</accession>
<dbReference type="EMBL" id="PVMZ01000009">
    <property type="protein sequence ID" value="PRX19949.1"/>
    <property type="molecule type" value="Genomic_DNA"/>
</dbReference>
<evidence type="ECO:0000313" key="4">
    <source>
        <dbReference type="Proteomes" id="UP000239415"/>
    </source>
</evidence>
<dbReference type="AlphaFoldDB" id="A0A2T0KAS0"/>
<proteinExistence type="predicted"/>
<sequence length="247" mass="26381">MIALVVTLPAAAIAVAATTRRTGRPSPAVWVTPSPPPLTVTVARYGFEGPRPWADVSRSGHDLTPFTGNRARPRRIPHGAGRAVQFPPPCTGEPCPRMILRVLSRDSLNPGAEPFSYGASVRLSPEHTTDGQNVIQKGYAAEGSQFKLQIDGRAGHPSCVLVGEDSRTIHVVVADVGVADGAWHRIICRRGPAELVILVDGVSRSATPIPAELRIENVMSLNIGGKSAHSHNDQFHGAVDDVWITRP</sequence>
<dbReference type="Gene3D" id="2.60.120.200">
    <property type="match status" value="1"/>
</dbReference>
<keyword evidence="4" id="KW-1185">Reference proteome</keyword>
<keyword evidence="2" id="KW-0732">Signal</keyword>
<feature type="signal peptide" evidence="2">
    <location>
        <begin position="1"/>
        <end position="16"/>
    </location>
</feature>
<evidence type="ECO:0000256" key="1">
    <source>
        <dbReference type="SAM" id="MobiDB-lite"/>
    </source>
</evidence>
<dbReference type="InterPro" id="IPR013320">
    <property type="entry name" value="ConA-like_dom_sf"/>
</dbReference>
<dbReference type="GO" id="GO:0030246">
    <property type="term" value="F:carbohydrate binding"/>
    <property type="evidence" value="ECO:0007669"/>
    <property type="project" value="UniProtKB-KW"/>
</dbReference>
<reference evidence="3 4" key="1">
    <citation type="submission" date="2018-03" db="EMBL/GenBank/DDBJ databases">
        <title>Genomic Encyclopedia of Archaeal and Bacterial Type Strains, Phase II (KMG-II): from individual species to whole genera.</title>
        <authorList>
            <person name="Goeker M."/>
        </authorList>
    </citation>
    <scope>NUCLEOTIDE SEQUENCE [LARGE SCALE GENOMIC DNA]</scope>
    <source>
        <strain evidence="3 4">DSM 43146</strain>
    </source>
</reference>
<feature type="chain" id="PRO_5039068842" evidence="2">
    <location>
        <begin position="17"/>
        <end position="247"/>
    </location>
</feature>
<protein>
    <submittedName>
        <fullName evidence="3">Concanavalin A-like lectin/glucanase superfamily protein</fullName>
    </submittedName>
</protein>
<evidence type="ECO:0000256" key="2">
    <source>
        <dbReference type="SAM" id="SignalP"/>
    </source>
</evidence>
<name>A0A2T0KAS0_9ACTN</name>
<dbReference type="Proteomes" id="UP000239415">
    <property type="component" value="Unassembled WGS sequence"/>
</dbReference>
<gene>
    <name evidence="3" type="ORF">CLV67_109214</name>
</gene>